<comment type="caution">
    <text evidence="2">The sequence shown here is derived from an EMBL/GenBank/DDBJ whole genome shotgun (WGS) entry which is preliminary data.</text>
</comment>
<name>A0A0L7KVW9_OPEBR</name>
<feature type="region of interest" description="Disordered" evidence="1">
    <location>
        <begin position="23"/>
        <end position="129"/>
    </location>
</feature>
<evidence type="ECO:0000313" key="3">
    <source>
        <dbReference type="Proteomes" id="UP000037510"/>
    </source>
</evidence>
<dbReference type="Proteomes" id="UP000037510">
    <property type="component" value="Unassembled WGS sequence"/>
</dbReference>
<proteinExistence type="predicted"/>
<protein>
    <submittedName>
        <fullName evidence="2">Uncharacterized protein</fullName>
    </submittedName>
</protein>
<reference evidence="2 3" key="1">
    <citation type="journal article" date="2015" name="Genome Biol. Evol.">
        <title>The genome of winter moth (Operophtera brumata) provides a genomic perspective on sexual dimorphism and phenology.</title>
        <authorList>
            <person name="Derks M.F."/>
            <person name="Smit S."/>
            <person name="Salis L."/>
            <person name="Schijlen E."/>
            <person name="Bossers A."/>
            <person name="Mateman C."/>
            <person name="Pijl A.S."/>
            <person name="de Ridder D."/>
            <person name="Groenen M.A."/>
            <person name="Visser M.E."/>
            <person name="Megens H.J."/>
        </authorList>
    </citation>
    <scope>NUCLEOTIDE SEQUENCE [LARGE SCALE GENOMIC DNA]</scope>
    <source>
        <strain evidence="2">WM2013NL</strain>
        <tissue evidence="2">Head and thorax</tissue>
    </source>
</reference>
<dbReference type="AlphaFoldDB" id="A0A0L7KVW9"/>
<organism evidence="2 3">
    <name type="scientific">Operophtera brumata</name>
    <name type="common">Winter moth</name>
    <name type="synonym">Phalaena brumata</name>
    <dbReference type="NCBI Taxonomy" id="104452"/>
    <lineage>
        <taxon>Eukaryota</taxon>
        <taxon>Metazoa</taxon>
        <taxon>Ecdysozoa</taxon>
        <taxon>Arthropoda</taxon>
        <taxon>Hexapoda</taxon>
        <taxon>Insecta</taxon>
        <taxon>Pterygota</taxon>
        <taxon>Neoptera</taxon>
        <taxon>Endopterygota</taxon>
        <taxon>Lepidoptera</taxon>
        <taxon>Glossata</taxon>
        <taxon>Ditrysia</taxon>
        <taxon>Geometroidea</taxon>
        <taxon>Geometridae</taxon>
        <taxon>Larentiinae</taxon>
        <taxon>Operophtera</taxon>
    </lineage>
</organism>
<sequence>MIGAQGLLYLLLGPARRRLHRAAEPVQHPLESELLHSERDRASRGSFVRGPLAPAAATSQPSAADSEPVLAEGRSVSPALREPLLRRAARAAADADTRPSRRRSTKTRRGTASGMYGNAAPTGSIADAA</sequence>
<feature type="compositionally biased region" description="Basic residues" evidence="1">
    <location>
        <begin position="100"/>
        <end position="109"/>
    </location>
</feature>
<dbReference type="EMBL" id="JTDY01005242">
    <property type="protein sequence ID" value="KOB67211.1"/>
    <property type="molecule type" value="Genomic_DNA"/>
</dbReference>
<feature type="compositionally biased region" description="Low complexity" evidence="1">
    <location>
        <begin position="51"/>
        <end position="66"/>
    </location>
</feature>
<feature type="compositionally biased region" description="Basic and acidic residues" evidence="1">
    <location>
        <begin position="30"/>
        <end position="43"/>
    </location>
</feature>
<gene>
    <name evidence="2" type="ORF">OBRU01_20138</name>
</gene>
<evidence type="ECO:0000313" key="2">
    <source>
        <dbReference type="EMBL" id="KOB67211.1"/>
    </source>
</evidence>
<keyword evidence="3" id="KW-1185">Reference proteome</keyword>
<evidence type="ECO:0000256" key="1">
    <source>
        <dbReference type="SAM" id="MobiDB-lite"/>
    </source>
</evidence>
<accession>A0A0L7KVW9</accession>